<protein>
    <submittedName>
        <fullName evidence="1">Uncharacterized protein</fullName>
    </submittedName>
</protein>
<dbReference type="Proteomes" id="UP000272400">
    <property type="component" value="Unassembled WGS sequence"/>
</dbReference>
<dbReference type="InterPro" id="IPR032675">
    <property type="entry name" value="LRR_dom_sf"/>
</dbReference>
<sequence length="387" mass="41792">MSHLEAPGSEVWAEWREYAEKLDAEGDPRGQAILLEHRLRTGEGDAAGLVQAYRRVERRWGLDGLREDGSWRFTWSRGFLDEARFRAAPHSRPRRGALVERLAASSAGADPADAADPERWEAALIDALLRHPAAARLRRLDLRLTDHHHSAGRAAAALAEHRRDHLAELRFGHAFEYLYEDATTSTGARFDPMDHYDTGFAGAETEALWAALPALRTLELEGALLFHWVGGEGLTDLRLHGAVRSDGGVLPGSSARAVTLPNLASLAVETESDVHGTECPVEQLEELTAGAYPALRSLDLARAHFDTGDLQVLRALADTSVLPGLTRLRVRSLEVSPHDADGDPLAGLAELAPRFAHLALSVAGAVAVEGADPAEVAATLPLAPWPG</sequence>
<dbReference type="AlphaFoldDB" id="A0A3N1CT65"/>
<name>A0A3N1CT65_9ACTN</name>
<evidence type="ECO:0000313" key="1">
    <source>
        <dbReference type="EMBL" id="ROO84507.1"/>
    </source>
</evidence>
<gene>
    <name evidence="1" type="ORF">EDD29_2034</name>
</gene>
<proteinExistence type="predicted"/>
<dbReference type="RefSeq" id="WP_211359624.1">
    <property type="nucleotide sequence ID" value="NZ_RJKE01000001.1"/>
</dbReference>
<dbReference type="EMBL" id="RJKE01000001">
    <property type="protein sequence ID" value="ROO84507.1"/>
    <property type="molecule type" value="Genomic_DNA"/>
</dbReference>
<comment type="caution">
    <text evidence="1">The sequence shown here is derived from an EMBL/GenBank/DDBJ whole genome shotgun (WGS) entry which is preliminary data.</text>
</comment>
<reference evidence="1 2" key="1">
    <citation type="submission" date="2018-11" db="EMBL/GenBank/DDBJ databases">
        <title>Sequencing the genomes of 1000 actinobacteria strains.</title>
        <authorList>
            <person name="Klenk H.-P."/>
        </authorList>
    </citation>
    <scope>NUCLEOTIDE SEQUENCE [LARGE SCALE GENOMIC DNA]</scope>
    <source>
        <strain evidence="1 2">DSM 44254</strain>
    </source>
</reference>
<evidence type="ECO:0000313" key="2">
    <source>
        <dbReference type="Proteomes" id="UP000272400"/>
    </source>
</evidence>
<organism evidence="1 2">
    <name type="scientific">Actinocorallia herbida</name>
    <dbReference type="NCBI Taxonomy" id="58109"/>
    <lineage>
        <taxon>Bacteria</taxon>
        <taxon>Bacillati</taxon>
        <taxon>Actinomycetota</taxon>
        <taxon>Actinomycetes</taxon>
        <taxon>Streptosporangiales</taxon>
        <taxon>Thermomonosporaceae</taxon>
        <taxon>Actinocorallia</taxon>
    </lineage>
</organism>
<dbReference type="Gene3D" id="3.80.10.10">
    <property type="entry name" value="Ribonuclease Inhibitor"/>
    <property type="match status" value="1"/>
</dbReference>
<keyword evidence="2" id="KW-1185">Reference proteome</keyword>
<accession>A0A3N1CT65</accession>